<dbReference type="Pfam" id="PF08241">
    <property type="entry name" value="Methyltransf_11"/>
    <property type="match status" value="1"/>
</dbReference>
<dbReference type="SUPFAM" id="SSF53335">
    <property type="entry name" value="S-adenosyl-L-methionine-dependent methyltransferases"/>
    <property type="match status" value="1"/>
</dbReference>
<sequence length="235" mass="27004">MTIQFKNLLANMWHSAYLQNEKNILTFLTPQPEATLIDLGCDNGQWCNQLAEKIQTKNIYGVDIIEERLALAEQKGIKTYSADLNNHLPFADNYFDIVHANQVIEHISNLDLFISEIYRILKKGGCVILSTENASSWCNIFASIMGWQIFSLTNITRKKSGLGNPLALHRNSLNNREYASWTHKTIFNYQGLIDFLKAYDFNINKIKGAGYFPLSNFFSKIDKRHSHFLSIKAYK</sequence>
<reference evidence="2 3" key="1">
    <citation type="journal article" date="2016" name="Nat. Commun.">
        <title>Thousands of microbial genomes shed light on interconnected biogeochemical processes in an aquifer system.</title>
        <authorList>
            <person name="Anantharaman K."/>
            <person name="Brown C.T."/>
            <person name="Hug L.A."/>
            <person name="Sharon I."/>
            <person name="Castelle C.J."/>
            <person name="Probst A.J."/>
            <person name="Thomas B.C."/>
            <person name="Singh A."/>
            <person name="Wilkins M.J."/>
            <person name="Karaoz U."/>
            <person name="Brodie E.L."/>
            <person name="Williams K.H."/>
            <person name="Hubbard S.S."/>
            <person name="Banfield J.F."/>
        </authorList>
    </citation>
    <scope>NUCLEOTIDE SEQUENCE [LARGE SCALE GENOMIC DNA]</scope>
</reference>
<feature type="domain" description="Methyltransferase type 11" evidence="1">
    <location>
        <begin position="38"/>
        <end position="128"/>
    </location>
</feature>
<dbReference type="EMBL" id="MHHZ01000014">
    <property type="protein sequence ID" value="OGY41707.1"/>
    <property type="molecule type" value="Genomic_DNA"/>
</dbReference>
<dbReference type="PANTHER" id="PTHR43591">
    <property type="entry name" value="METHYLTRANSFERASE"/>
    <property type="match status" value="1"/>
</dbReference>
<protein>
    <recommendedName>
        <fullName evidence="1">Methyltransferase type 11 domain-containing protein</fullName>
    </recommendedName>
</protein>
<dbReference type="Gene3D" id="3.40.50.150">
    <property type="entry name" value="Vaccinia Virus protein VP39"/>
    <property type="match status" value="1"/>
</dbReference>
<evidence type="ECO:0000259" key="1">
    <source>
        <dbReference type="Pfam" id="PF08241"/>
    </source>
</evidence>
<dbReference type="AlphaFoldDB" id="A0A1G1XQS6"/>
<comment type="caution">
    <text evidence="2">The sequence shown here is derived from an EMBL/GenBank/DDBJ whole genome shotgun (WGS) entry which is preliminary data.</text>
</comment>
<dbReference type="Proteomes" id="UP000176498">
    <property type="component" value="Unassembled WGS sequence"/>
</dbReference>
<gene>
    <name evidence="2" type="ORF">A2Y82_02375</name>
</gene>
<dbReference type="CDD" id="cd02440">
    <property type="entry name" value="AdoMet_MTases"/>
    <property type="match status" value="1"/>
</dbReference>
<accession>A0A1G1XQS6</accession>
<dbReference type="InterPro" id="IPR013216">
    <property type="entry name" value="Methyltransf_11"/>
</dbReference>
<organism evidence="2 3">
    <name type="scientific">Candidatus Buchananbacteria bacterium RBG_13_36_9</name>
    <dbReference type="NCBI Taxonomy" id="1797530"/>
    <lineage>
        <taxon>Bacteria</taxon>
        <taxon>Candidatus Buchananiibacteriota</taxon>
    </lineage>
</organism>
<dbReference type="PANTHER" id="PTHR43591:SF24">
    <property type="entry name" value="2-METHOXY-6-POLYPRENYL-1,4-BENZOQUINOL METHYLASE, MITOCHONDRIAL"/>
    <property type="match status" value="1"/>
</dbReference>
<evidence type="ECO:0000313" key="2">
    <source>
        <dbReference type="EMBL" id="OGY41707.1"/>
    </source>
</evidence>
<dbReference type="InterPro" id="IPR029063">
    <property type="entry name" value="SAM-dependent_MTases_sf"/>
</dbReference>
<evidence type="ECO:0000313" key="3">
    <source>
        <dbReference type="Proteomes" id="UP000176498"/>
    </source>
</evidence>
<proteinExistence type="predicted"/>
<name>A0A1G1XQS6_9BACT</name>
<dbReference type="GO" id="GO:0008757">
    <property type="term" value="F:S-adenosylmethionine-dependent methyltransferase activity"/>
    <property type="evidence" value="ECO:0007669"/>
    <property type="project" value="InterPro"/>
</dbReference>